<dbReference type="InterPro" id="IPR012677">
    <property type="entry name" value="Nucleotide-bd_a/b_plait_sf"/>
</dbReference>
<protein>
    <recommendedName>
        <fullName evidence="3">RRM domain-containing protein</fullName>
    </recommendedName>
</protein>
<keyword evidence="2" id="KW-1185">Reference proteome</keyword>
<dbReference type="EMBL" id="JARKIB010000131">
    <property type="protein sequence ID" value="KAJ7734652.1"/>
    <property type="molecule type" value="Genomic_DNA"/>
</dbReference>
<dbReference type="SUPFAM" id="SSF54928">
    <property type="entry name" value="RNA-binding domain, RBD"/>
    <property type="match status" value="1"/>
</dbReference>
<dbReference type="GO" id="GO:0003676">
    <property type="term" value="F:nucleic acid binding"/>
    <property type="evidence" value="ECO:0007669"/>
    <property type="project" value="InterPro"/>
</dbReference>
<name>A0AAD7MX60_9AGAR</name>
<evidence type="ECO:0000313" key="2">
    <source>
        <dbReference type="Proteomes" id="UP001215598"/>
    </source>
</evidence>
<proteinExistence type="predicted"/>
<gene>
    <name evidence="1" type="ORF">B0H16DRAFT_152666</name>
</gene>
<dbReference type="AlphaFoldDB" id="A0AAD7MX60"/>
<evidence type="ECO:0000313" key="1">
    <source>
        <dbReference type="EMBL" id="KAJ7734652.1"/>
    </source>
</evidence>
<dbReference type="Proteomes" id="UP001215598">
    <property type="component" value="Unassembled WGS sequence"/>
</dbReference>
<evidence type="ECO:0008006" key="3">
    <source>
        <dbReference type="Google" id="ProtNLM"/>
    </source>
</evidence>
<dbReference type="InterPro" id="IPR035979">
    <property type="entry name" value="RBD_domain_sf"/>
</dbReference>
<comment type="caution">
    <text evidence="1">The sequence shown here is derived from an EMBL/GenBank/DDBJ whole genome shotgun (WGS) entry which is preliminary data.</text>
</comment>
<organism evidence="1 2">
    <name type="scientific">Mycena metata</name>
    <dbReference type="NCBI Taxonomy" id="1033252"/>
    <lineage>
        <taxon>Eukaryota</taxon>
        <taxon>Fungi</taxon>
        <taxon>Dikarya</taxon>
        <taxon>Basidiomycota</taxon>
        <taxon>Agaricomycotina</taxon>
        <taxon>Agaricomycetes</taxon>
        <taxon>Agaricomycetidae</taxon>
        <taxon>Agaricales</taxon>
        <taxon>Marasmiineae</taxon>
        <taxon>Mycenaceae</taxon>
        <taxon>Mycena</taxon>
    </lineage>
</organism>
<dbReference type="Gene3D" id="3.30.70.330">
    <property type="match status" value="1"/>
</dbReference>
<sequence>MTEEALRDELGRFGLIDQVKIVRDKNIGFFEYQCCYEGAFFLFLFGRGAGSRRLWRR</sequence>
<accession>A0AAD7MX60</accession>
<reference evidence="1" key="1">
    <citation type="submission" date="2023-03" db="EMBL/GenBank/DDBJ databases">
        <title>Massive genome expansion in bonnet fungi (Mycena s.s.) driven by repeated elements and novel gene families across ecological guilds.</title>
        <authorList>
            <consortium name="Lawrence Berkeley National Laboratory"/>
            <person name="Harder C.B."/>
            <person name="Miyauchi S."/>
            <person name="Viragh M."/>
            <person name="Kuo A."/>
            <person name="Thoen E."/>
            <person name="Andreopoulos B."/>
            <person name="Lu D."/>
            <person name="Skrede I."/>
            <person name="Drula E."/>
            <person name="Henrissat B."/>
            <person name="Morin E."/>
            <person name="Kohler A."/>
            <person name="Barry K."/>
            <person name="LaButti K."/>
            <person name="Morin E."/>
            <person name="Salamov A."/>
            <person name="Lipzen A."/>
            <person name="Mereny Z."/>
            <person name="Hegedus B."/>
            <person name="Baldrian P."/>
            <person name="Stursova M."/>
            <person name="Weitz H."/>
            <person name="Taylor A."/>
            <person name="Grigoriev I.V."/>
            <person name="Nagy L.G."/>
            <person name="Martin F."/>
            <person name="Kauserud H."/>
        </authorList>
    </citation>
    <scope>NUCLEOTIDE SEQUENCE</scope>
    <source>
        <strain evidence="1">CBHHK182m</strain>
    </source>
</reference>